<gene>
    <name evidence="4" type="primary">Dsim\GD10820</name>
    <name evidence="4" type="ORF">Dsimw501_GD10820</name>
</gene>
<dbReference type="GO" id="GO:0004518">
    <property type="term" value="F:nuclease activity"/>
    <property type="evidence" value="ECO:0007669"/>
    <property type="project" value="UniProtKB-KW"/>
</dbReference>
<keyword evidence="2" id="KW-0694">RNA-binding</keyword>
<dbReference type="GO" id="GO:0005829">
    <property type="term" value="C:cytosol"/>
    <property type="evidence" value="ECO:0007669"/>
    <property type="project" value="TreeGrafter"/>
</dbReference>
<dbReference type="GO" id="GO:0000166">
    <property type="term" value="F:nucleotide binding"/>
    <property type="evidence" value="ECO:0007669"/>
    <property type="project" value="UniProtKB-KW"/>
</dbReference>
<comment type="similarity">
    <text evidence="1 2">Belongs to the DXO/Dom3Z family.</text>
</comment>
<keyword evidence="2" id="KW-0547">Nucleotide-binding</keyword>
<dbReference type="PANTHER" id="PTHR12395:SF9">
    <property type="entry name" value="DECAPPING AND EXORIBONUCLEASE PROTEIN"/>
    <property type="match status" value="1"/>
</dbReference>
<protein>
    <recommendedName>
        <fullName evidence="2">Decapping nuclease</fullName>
        <ecNumber evidence="2">3.6.1.-</ecNumber>
    </recommendedName>
</protein>
<name>A0A0J9RAH2_DROSI</name>
<dbReference type="KEGG" id="dsi:Dsimw501_GD10820"/>
<evidence type="ECO:0000313" key="5">
    <source>
        <dbReference type="Proteomes" id="UP000035880"/>
    </source>
</evidence>
<dbReference type="InterPro" id="IPR039039">
    <property type="entry name" value="RAI1-like_fam"/>
</dbReference>
<keyword evidence="2" id="KW-0539">Nucleus</keyword>
<dbReference type="GO" id="GO:0030727">
    <property type="term" value="P:germarium-derived female germ-line cyst formation"/>
    <property type="evidence" value="ECO:0007669"/>
    <property type="project" value="EnsemblMetazoa"/>
</dbReference>
<dbReference type="GO" id="GO:0046872">
    <property type="term" value="F:metal ion binding"/>
    <property type="evidence" value="ECO:0007669"/>
    <property type="project" value="UniProtKB-KW"/>
</dbReference>
<evidence type="ECO:0000259" key="3">
    <source>
        <dbReference type="Pfam" id="PF08652"/>
    </source>
</evidence>
<dbReference type="GO" id="GO:0030422">
    <property type="term" value="P:siRNA processing"/>
    <property type="evidence" value="ECO:0007669"/>
    <property type="project" value="EnsemblMetazoa"/>
</dbReference>
<dbReference type="GO" id="GO:1905382">
    <property type="term" value="P:positive regulation of snRNA transcription by RNA polymerase II"/>
    <property type="evidence" value="ECO:0007669"/>
    <property type="project" value="EnsemblMetazoa"/>
</dbReference>
<dbReference type="GO" id="GO:0030717">
    <property type="term" value="P:oocyte karyosome formation"/>
    <property type="evidence" value="ECO:0007669"/>
    <property type="project" value="EnsemblMetazoa"/>
</dbReference>
<dbReference type="PANTHER" id="PTHR12395">
    <property type="entry name" value="DOM-3 RELATED"/>
    <property type="match status" value="1"/>
</dbReference>
<dbReference type="InterPro" id="IPR013961">
    <property type="entry name" value="RAI1"/>
</dbReference>
<proteinExistence type="inferred from homology"/>
<dbReference type="GO" id="GO:1990470">
    <property type="term" value="F:piRNA cluster binding"/>
    <property type="evidence" value="ECO:0007669"/>
    <property type="project" value="EnsemblMetazoa"/>
</dbReference>
<reference evidence="4 5" key="1">
    <citation type="journal article" date="2013" name="Genome Res.">
        <title>A second-generation assembly of the Drosophila simulans genome provides new insights into patterns of lineage-specific divergence.</title>
        <authorList>
            <person name="Hu T.T."/>
            <person name="Eisen M.B."/>
            <person name="Thornton K.R."/>
            <person name="Andolfatto P."/>
        </authorList>
    </citation>
    <scope>NUCLEOTIDE SEQUENCE [LARGE SCALE GENOMIC DNA]</scope>
    <source>
        <strain evidence="5">w501</strain>
    </source>
</reference>
<dbReference type="GO" id="GO:0030723">
    <property type="term" value="P:ovarian fusome organization"/>
    <property type="evidence" value="ECO:0007669"/>
    <property type="project" value="EnsemblMetazoa"/>
</dbReference>
<sequence>MNSNYKILNIQAHSWVDKPKMVFPTITKPVSIGCFVWSPNGQFKPNSQKVPCLVVPPTIKFPISLRYEDSTPKLEKKPKIFLDNMLQFIESSSHMYVMAGNNRQARLNANIVCTSEVLELMMCAPYEKKTGWSLGVTRYRNTMYICRIDVERPDPFTEDNLKRVMHELWLRKLRTHCVFENGIEMHHQSSEEHLRFHGVFSFNLNGVRVIFDSPVLAENPSTTLNGSAPSWVDLQIRPMCMSRLDWSVHNRTEALKWWVKCFLLGIDSLYIAHRDENAHVHNIEKTLVGDLWKSCEKDWSTTVCANFMVHLLTCISQVMAPIDCPSTVYLFQFDARQGTVSYESLRGRSQYTFVSDWFRMMLDDHTTDMWMTPNLETMSSTVYQKQ</sequence>
<comment type="function">
    <text evidence="2">Decapping enzyme for NAD-capped RNAs: specifically hydrolyzes the nicotinamide adenine dinucleotide (NAD) cap from a subset of RNAs by removing the entire NAD moiety from the 5'-end of an NAD-capped RNA.</text>
</comment>
<dbReference type="GO" id="GO:0030719">
    <property type="term" value="P:P granule organization"/>
    <property type="evidence" value="ECO:0007669"/>
    <property type="project" value="EnsemblMetazoa"/>
</dbReference>
<dbReference type="GO" id="GO:0001015">
    <property type="term" value="P:snoRNA transcription by RNA polymerase II"/>
    <property type="evidence" value="ECO:0007669"/>
    <property type="project" value="EnsemblMetazoa"/>
</dbReference>
<dbReference type="GO" id="GO:0110155">
    <property type="term" value="P:NAD-cap decapping"/>
    <property type="evidence" value="ECO:0007669"/>
    <property type="project" value="TreeGrafter"/>
</dbReference>
<dbReference type="AlphaFoldDB" id="A0A0J9RAH2"/>
<dbReference type="GO" id="GO:0140543">
    <property type="term" value="P:positive regulation of piRNA transcription"/>
    <property type="evidence" value="ECO:0007669"/>
    <property type="project" value="EnsemblMetazoa"/>
</dbReference>
<dbReference type="GO" id="GO:0016787">
    <property type="term" value="F:hydrolase activity"/>
    <property type="evidence" value="ECO:0007669"/>
    <property type="project" value="UniProtKB-KW"/>
</dbReference>
<comment type="cofactor">
    <cofactor evidence="2">
        <name>a divalent metal cation</name>
        <dbReference type="ChEBI" id="CHEBI:60240"/>
    </cofactor>
</comment>
<accession>A0A0J9RAH2</accession>
<dbReference type="GO" id="GO:0009953">
    <property type="term" value="P:dorsal/ventral pattern formation"/>
    <property type="evidence" value="ECO:0007669"/>
    <property type="project" value="EnsemblMetazoa"/>
</dbReference>
<evidence type="ECO:0000313" key="4">
    <source>
        <dbReference type="EMBL" id="KMY93053.1"/>
    </source>
</evidence>
<dbReference type="Bgee" id="FBgn0182583">
    <property type="expression patterns" value="Expressed in female reproductive system and 3 other cell types or tissues"/>
</dbReference>
<dbReference type="Pfam" id="PF08652">
    <property type="entry name" value="RAI1"/>
    <property type="match status" value="1"/>
</dbReference>
<organism evidence="4 5">
    <name type="scientific">Drosophila simulans</name>
    <name type="common">Fruit fly</name>
    <dbReference type="NCBI Taxonomy" id="7240"/>
    <lineage>
        <taxon>Eukaryota</taxon>
        <taxon>Metazoa</taxon>
        <taxon>Ecdysozoa</taxon>
        <taxon>Arthropoda</taxon>
        <taxon>Hexapoda</taxon>
        <taxon>Insecta</taxon>
        <taxon>Pterygota</taxon>
        <taxon>Neoptera</taxon>
        <taxon>Endopterygota</taxon>
        <taxon>Diptera</taxon>
        <taxon>Brachycera</taxon>
        <taxon>Muscomorpha</taxon>
        <taxon>Ephydroidea</taxon>
        <taxon>Drosophilidae</taxon>
        <taxon>Drosophila</taxon>
        <taxon>Sophophora</taxon>
    </lineage>
</organism>
<dbReference type="GO" id="GO:0005634">
    <property type="term" value="C:nucleus"/>
    <property type="evidence" value="ECO:0007669"/>
    <property type="project" value="UniProtKB-SubCell"/>
</dbReference>
<dbReference type="GO" id="GO:0000956">
    <property type="term" value="P:nuclear-transcribed mRNA catabolic process"/>
    <property type="evidence" value="ECO:0007669"/>
    <property type="project" value="TreeGrafter"/>
</dbReference>
<dbReference type="EMBL" id="CM002911">
    <property type="protein sequence ID" value="KMY93053.1"/>
    <property type="molecule type" value="Genomic_DNA"/>
</dbReference>
<dbReference type="GO" id="GO:0003723">
    <property type="term" value="F:RNA binding"/>
    <property type="evidence" value="ECO:0007669"/>
    <property type="project" value="UniProtKB-KW"/>
</dbReference>
<evidence type="ECO:0000256" key="1">
    <source>
        <dbReference type="ARBA" id="ARBA00006562"/>
    </source>
</evidence>
<dbReference type="GO" id="GO:0048471">
    <property type="term" value="C:perinuclear region of cytoplasm"/>
    <property type="evidence" value="ECO:0007669"/>
    <property type="project" value="EnsemblMetazoa"/>
</dbReference>
<dbReference type="OrthoDB" id="5853397at2759"/>
<keyword evidence="2" id="KW-0540">Nuclease</keyword>
<dbReference type="Proteomes" id="UP000035880">
    <property type="component" value="Chromosome 2R"/>
</dbReference>
<evidence type="ECO:0000256" key="2">
    <source>
        <dbReference type="RuleBase" id="RU367113"/>
    </source>
</evidence>
<keyword evidence="2" id="KW-0479">Metal-binding</keyword>
<keyword evidence="2" id="KW-0378">Hydrolase</keyword>
<comment type="subcellular location">
    <subcellularLocation>
        <location evidence="2">Nucleus</location>
    </subcellularLocation>
</comment>
<dbReference type="EC" id="3.6.1.-" evidence="2"/>
<feature type="domain" description="RAI1-like" evidence="3">
    <location>
        <begin position="28"/>
        <end position="359"/>
    </location>
</feature>